<evidence type="ECO:0000313" key="1">
    <source>
        <dbReference type="EMBL" id="MCD9877089.1"/>
    </source>
</evidence>
<gene>
    <name evidence="1" type="ORF">LJ657_26340</name>
</gene>
<dbReference type="RefSeq" id="WP_232651229.1">
    <property type="nucleotide sequence ID" value="NZ_JAJSBI010000014.1"/>
</dbReference>
<accession>A0A9Q3VR35</accession>
<sequence>MVGHTFASFCTQTGTSSELTTANLHGEAVQQKVRTMEKAVVHHGDTTLTYLADLRCYDAAGHAAAYLSAVTVDDSRCPAPPCRILD</sequence>
<reference evidence="1" key="1">
    <citation type="submission" date="2021-12" db="EMBL/GenBank/DDBJ databases">
        <authorList>
            <person name="Lee J.-H."/>
            <person name="Kim S.-B."/>
        </authorList>
    </citation>
    <scope>NUCLEOTIDE SEQUENCE</scope>
    <source>
        <strain evidence="1">NR30</strain>
    </source>
</reference>
<protein>
    <submittedName>
        <fullName evidence="1">Uncharacterized protein</fullName>
    </submittedName>
</protein>
<organism evidence="1 2">
    <name type="scientific">Streptomyces guryensis</name>
    <dbReference type="NCBI Taxonomy" id="2886947"/>
    <lineage>
        <taxon>Bacteria</taxon>
        <taxon>Bacillati</taxon>
        <taxon>Actinomycetota</taxon>
        <taxon>Actinomycetes</taxon>
        <taxon>Kitasatosporales</taxon>
        <taxon>Streptomycetaceae</taxon>
        <taxon>Streptomyces</taxon>
    </lineage>
</organism>
<evidence type="ECO:0000313" key="2">
    <source>
        <dbReference type="Proteomes" id="UP001108029"/>
    </source>
</evidence>
<comment type="caution">
    <text evidence="1">The sequence shown here is derived from an EMBL/GenBank/DDBJ whole genome shotgun (WGS) entry which is preliminary data.</text>
</comment>
<dbReference type="EMBL" id="JAJSBI010000014">
    <property type="protein sequence ID" value="MCD9877089.1"/>
    <property type="molecule type" value="Genomic_DNA"/>
</dbReference>
<dbReference type="Proteomes" id="UP001108029">
    <property type="component" value="Unassembled WGS sequence"/>
</dbReference>
<name>A0A9Q3VR35_9ACTN</name>
<dbReference type="AlphaFoldDB" id="A0A9Q3VR35"/>
<proteinExistence type="predicted"/>
<keyword evidence="2" id="KW-1185">Reference proteome</keyword>